<reference evidence="1 2" key="1">
    <citation type="submission" date="2020-02" db="EMBL/GenBank/DDBJ databases">
        <authorList>
            <person name="Chen W.-M."/>
        </authorList>
    </citation>
    <scope>NUCLEOTIDE SEQUENCE [LARGE SCALE GENOMIC DNA]</scope>
    <source>
        <strain evidence="1 2">KMS-5</strain>
    </source>
</reference>
<gene>
    <name evidence="1" type="ORF">G4Z14_01430</name>
</gene>
<dbReference type="AlphaFoldDB" id="A0A6M0QN94"/>
<proteinExistence type="predicted"/>
<comment type="caution">
    <text evidence="1">The sequence shown here is derived from an EMBL/GenBank/DDBJ whole genome shotgun (WGS) entry which is preliminary data.</text>
</comment>
<keyword evidence="2" id="KW-1185">Reference proteome</keyword>
<organism evidence="1 2">
    <name type="scientific">Tabrizicola oligotrophica</name>
    <dbReference type="NCBI Taxonomy" id="2710650"/>
    <lineage>
        <taxon>Bacteria</taxon>
        <taxon>Pseudomonadati</taxon>
        <taxon>Pseudomonadota</taxon>
        <taxon>Alphaproteobacteria</taxon>
        <taxon>Rhodobacterales</taxon>
        <taxon>Paracoccaceae</taxon>
        <taxon>Tabrizicola</taxon>
    </lineage>
</organism>
<dbReference type="EMBL" id="JAAIVJ010000001">
    <property type="protein sequence ID" value="NEY88948.1"/>
    <property type="molecule type" value="Genomic_DNA"/>
</dbReference>
<accession>A0A6M0QN94</accession>
<name>A0A6M0QN94_9RHOB</name>
<dbReference type="Proteomes" id="UP000477782">
    <property type="component" value="Unassembled WGS sequence"/>
</dbReference>
<dbReference type="RefSeq" id="WP_164622974.1">
    <property type="nucleotide sequence ID" value="NZ_JAAIVJ010000001.1"/>
</dbReference>
<protein>
    <submittedName>
        <fullName evidence="1">Uncharacterized protein</fullName>
    </submittedName>
</protein>
<evidence type="ECO:0000313" key="1">
    <source>
        <dbReference type="EMBL" id="NEY88948.1"/>
    </source>
</evidence>
<sequence length="138" mass="15032">MPVDFHIFPARNLVLARFSGHILLADCLASAEAYARHPDANPMQNQLIDLGGITSHERDFVQLMSTMAQLPDHLLQPGCEPMVVYIAPHRLSQEIAGMVMKSMAGIGGLVVRIYEDEAQALEVLGLRERSLSALLAGA</sequence>
<evidence type="ECO:0000313" key="2">
    <source>
        <dbReference type="Proteomes" id="UP000477782"/>
    </source>
</evidence>